<evidence type="ECO:0000256" key="1">
    <source>
        <dbReference type="SAM" id="MobiDB-lite"/>
    </source>
</evidence>
<sequence length="229" mass="26180">MKLYRRFLDLLRQILAKTKMNKYNSVVVSSKNILTKIKDNEKEQNKKNVGRLNPIVDLENEILEQRNTFDVSRRYKSVSNNPRCASQSNTSTKTKRISSQSHTSINKEQTRKDIINLINKVQSRQKIPPPNPSSPSHPFLTPSNPTLSSKYRPKFPKIPFQSLQNSSPKCLSIPNLTSGRPQNGPFVPVFSTDLGFLNSLKSKHRTRRNHANEISKINSEGILNHYLSK</sequence>
<feature type="region of interest" description="Disordered" evidence="1">
    <location>
        <begin position="74"/>
        <end position="111"/>
    </location>
</feature>
<protein>
    <submittedName>
        <fullName evidence="2">Uncharacterized protein</fullName>
    </submittedName>
</protein>
<organism evidence="2 3">
    <name type="scientific">Euplotes crassus</name>
    <dbReference type="NCBI Taxonomy" id="5936"/>
    <lineage>
        <taxon>Eukaryota</taxon>
        <taxon>Sar</taxon>
        <taxon>Alveolata</taxon>
        <taxon>Ciliophora</taxon>
        <taxon>Intramacronucleata</taxon>
        <taxon>Spirotrichea</taxon>
        <taxon>Hypotrichia</taxon>
        <taxon>Euplotida</taxon>
        <taxon>Euplotidae</taxon>
        <taxon>Moneuplotes</taxon>
    </lineage>
</organism>
<evidence type="ECO:0000313" key="3">
    <source>
        <dbReference type="Proteomes" id="UP001295684"/>
    </source>
</evidence>
<comment type="caution">
    <text evidence="2">The sequence shown here is derived from an EMBL/GenBank/DDBJ whole genome shotgun (WGS) entry which is preliminary data.</text>
</comment>
<feature type="region of interest" description="Disordered" evidence="1">
    <location>
        <begin position="124"/>
        <end position="146"/>
    </location>
</feature>
<dbReference type="EMBL" id="CAMPGE010008575">
    <property type="protein sequence ID" value="CAI2367467.1"/>
    <property type="molecule type" value="Genomic_DNA"/>
</dbReference>
<dbReference type="AlphaFoldDB" id="A0AAD1XDW9"/>
<dbReference type="Proteomes" id="UP001295684">
    <property type="component" value="Unassembled WGS sequence"/>
</dbReference>
<feature type="compositionally biased region" description="Polar residues" evidence="1">
    <location>
        <begin position="77"/>
        <end position="107"/>
    </location>
</feature>
<accession>A0AAD1XDW9</accession>
<reference evidence="2" key="1">
    <citation type="submission" date="2023-07" db="EMBL/GenBank/DDBJ databases">
        <authorList>
            <consortium name="AG Swart"/>
            <person name="Singh M."/>
            <person name="Singh A."/>
            <person name="Seah K."/>
            <person name="Emmerich C."/>
        </authorList>
    </citation>
    <scope>NUCLEOTIDE SEQUENCE</scope>
    <source>
        <strain evidence="2">DP1</strain>
    </source>
</reference>
<keyword evidence="3" id="KW-1185">Reference proteome</keyword>
<gene>
    <name evidence="2" type="ORF">ECRASSUSDP1_LOCUS8753</name>
</gene>
<name>A0AAD1XDW9_EUPCR</name>
<proteinExistence type="predicted"/>
<evidence type="ECO:0000313" key="2">
    <source>
        <dbReference type="EMBL" id="CAI2367467.1"/>
    </source>
</evidence>